<dbReference type="PROSITE" id="PS50897">
    <property type="entry name" value="CTLH"/>
    <property type="match status" value="1"/>
</dbReference>
<comment type="caution">
    <text evidence="3">The sequence shown here is derived from an EMBL/GenBank/DDBJ whole genome shotgun (WGS) entry which is preliminary data.</text>
</comment>
<dbReference type="GeneID" id="39610916"/>
<organism evidence="3 4">
    <name type="scientific">Verticillium nonalfalfae</name>
    <dbReference type="NCBI Taxonomy" id="1051616"/>
    <lineage>
        <taxon>Eukaryota</taxon>
        <taxon>Fungi</taxon>
        <taxon>Dikarya</taxon>
        <taxon>Ascomycota</taxon>
        <taxon>Pezizomycotina</taxon>
        <taxon>Sordariomycetes</taxon>
        <taxon>Hypocreomycetidae</taxon>
        <taxon>Glomerellales</taxon>
        <taxon>Plectosphaerellaceae</taxon>
        <taxon>Verticillium</taxon>
    </lineage>
</organism>
<sequence>MSGLPDPNDPVSVAVWNRAAASLVRETRQRIMTSSASTATPMKHSFEERVDDVKSPKSDINSLIFDYLMMEGYPNAAAKFSKEANLQPHQADDTIQLRQQIQHSIHIGSVQSAIEALNDLDPEILDRDPTLHFALLRLQLVERIRSSTASSDEIATLEFAQTHLAPRAVTDPRFLNDLEETMALLVVPRTSLEPQQAAILHPDLRREVADNVNKAVLQRMSERREASIRELVRMRAWAEQTARASKKSLPERLDIGLNRPDEGHESMLIT</sequence>
<dbReference type="PROSITE" id="PS50896">
    <property type="entry name" value="LISH"/>
    <property type="match status" value="1"/>
</dbReference>
<dbReference type="InterPro" id="IPR013144">
    <property type="entry name" value="CRA_dom"/>
</dbReference>
<dbReference type="PANTHER" id="PTHR12864">
    <property type="entry name" value="RAN BINDING PROTEIN 9-RELATED"/>
    <property type="match status" value="1"/>
</dbReference>
<name>A0A3M9Y7P6_9PEZI</name>
<dbReference type="Pfam" id="PF08513">
    <property type="entry name" value="LisH"/>
    <property type="match status" value="1"/>
</dbReference>
<accession>A0A3M9Y7P6</accession>
<dbReference type="STRING" id="1051616.A0A3M9Y7P6"/>
<dbReference type="SMART" id="SM00757">
    <property type="entry name" value="CRA"/>
    <property type="match status" value="1"/>
</dbReference>
<dbReference type="SMART" id="SM00668">
    <property type="entry name" value="CTLH"/>
    <property type="match status" value="1"/>
</dbReference>
<protein>
    <recommendedName>
        <fullName evidence="2">CTLH domain-containing protein</fullName>
    </recommendedName>
</protein>
<dbReference type="InterPro" id="IPR006594">
    <property type="entry name" value="LisH"/>
</dbReference>
<dbReference type="Pfam" id="PF10607">
    <property type="entry name" value="CTLH"/>
    <property type="match status" value="1"/>
</dbReference>
<dbReference type="InterPro" id="IPR024964">
    <property type="entry name" value="CTLH/CRA"/>
</dbReference>
<dbReference type="SMART" id="SM00667">
    <property type="entry name" value="LisH"/>
    <property type="match status" value="1"/>
</dbReference>
<proteinExistence type="predicted"/>
<comment type="function">
    <text evidence="1">Involved in the proteasome-dependent degradation of fructose-1,6-bisphosphatase.</text>
</comment>
<dbReference type="InterPro" id="IPR050618">
    <property type="entry name" value="Ubq-SigPath_Reg"/>
</dbReference>
<evidence type="ECO:0000259" key="2">
    <source>
        <dbReference type="PROSITE" id="PS50897"/>
    </source>
</evidence>
<dbReference type="EMBL" id="RBVV01000056">
    <property type="protein sequence ID" value="RNJ56507.1"/>
    <property type="molecule type" value="Genomic_DNA"/>
</dbReference>
<dbReference type="AlphaFoldDB" id="A0A3M9Y7P6"/>
<evidence type="ECO:0000313" key="4">
    <source>
        <dbReference type="Proteomes" id="UP000267145"/>
    </source>
</evidence>
<evidence type="ECO:0000256" key="1">
    <source>
        <dbReference type="ARBA" id="ARBA00002343"/>
    </source>
</evidence>
<feature type="domain" description="CTLH" evidence="2">
    <location>
        <begin position="94"/>
        <end position="151"/>
    </location>
</feature>
<gene>
    <name evidence="3" type="ORF">D7B24_007227</name>
</gene>
<reference evidence="3 4" key="1">
    <citation type="submission" date="2018-10" db="EMBL/GenBank/DDBJ databases">
        <title>Genome sequence of Verticillium nonalfalfae VnAa140.</title>
        <authorList>
            <person name="Stajich J.E."/>
            <person name="Kasson M.T."/>
        </authorList>
    </citation>
    <scope>NUCLEOTIDE SEQUENCE [LARGE SCALE GENOMIC DNA]</scope>
    <source>
        <strain evidence="3 4">VnAa140</strain>
    </source>
</reference>
<evidence type="ECO:0000313" key="3">
    <source>
        <dbReference type="EMBL" id="RNJ56507.1"/>
    </source>
</evidence>
<dbReference type="RefSeq" id="XP_028494665.1">
    <property type="nucleotide sequence ID" value="XM_028641340.1"/>
</dbReference>
<dbReference type="InterPro" id="IPR006595">
    <property type="entry name" value="CTLH_C"/>
</dbReference>
<dbReference type="Proteomes" id="UP000267145">
    <property type="component" value="Unassembled WGS sequence"/>
</dbReference>
<keyword evidence="4" id="KW-1185">Reference proteome</keyword>